<accession>A0A2S3X5H8</accession>
<evidence type="ECO:0000313" key="1">
    <source>
        <dbReference type="EMBL" id="POG10814.1"/>
    </source>
</evidence>
<dbReference type="Proteomes" id="UP000237230">
    <property type="component" value="Unassembled WGS sequence"/>
</dbReference>
<dbReference type="EMBL" id="MINH01000019">
    <property type="protein sequence ID" value="POG10814.1"/>
    <property type="molecule type" value="Genomic_DNA"/>
</dbReference>
<name>A0A2S3X5H8_PSEPU</name>
<proteinExistence type="predicted"/>
<comment type="caution">
    <text evidence="1">The sequence shown here is derived from an EMBL/GenBank/DDBJ whole genome shotgun (WGS) entry which is preliminary data.</text>
</comment>
<evidence type="ECO:0000313" key="2">
    <source>
        <dbReference type="Proteomes" id="UP000237230"/>
    </source>
</evidence>
<dbReference type="AlphaFoldDB" id="A0A2S3X5H8"/>
<organism evidence="1 2">
    <name type="scientific">Pseudomonas putida</name>
    <name type="common">Arthrobacter siderocapsulatus</name>
    <dbReference type="NCBI Taxonomy" id="303"/>
    <lineage>
        <taxon>Bacteria</taxon>
        <taxon>Pseudomonadati</taxon>
        <taxon>Pseudomonadota</taxon>
        <taxon>Gammaproteobacteria</taxon>
        <taxon>Pseudomonadales</taxon>
        <taxon>Pseudomonadaceae</taxon>
        <taxon>Pseudomonas</taxon>
    </lineage>
</organism>
<gene>
    <name evidence="1" type="ORF">BGP84_14135</name>
</gene>
<reference evidence="1 2" key="2">
    <citation type="submission" date="2018-03" db="EMBL/GenBank/DDBJ databases">
        <title>Draft genome of Pseudomonas putida strain KH-21-114.</title>
        <authorList>
            <person name="Yoshizawa S."/>
            <person name="Khan N.H."/>
            <person name="Nishimura M."/>
            <person name="Chiura H.X."/>
            <person name="Ogura Y."/>
            <person name="Hayashi T."/>
            <person name="Kogure K."/>
        </authorList>
    </citation>
    <scope>NUCLEOTIDE SEQUENCE [LARGE SCALE GENOMIC DNA]</scope>
    <source>
        <strain evidence="1 2">KH-21-114</strain>
    </source>
</reference>
<protein>
    <submittedName>
        <fullName evidence="1">Uncharacterized protein</fullName>
    </submittedName>
</protein>
<reference evidence="1 2" key="1">
    <citation type="submission" date="2016-08" db="EMBL/GenBank/DDBJ databases">
        <authorList>
            <person name="Seilhamer J.J."/>
        </authorList>
    </citation>
    <scope>NUCLEOTIDE SEQUENCE [LARGE SCALE GENOMIC DNA]</scope>
    <source>
        <strain evidence="1 2">KH-21-114</strain>
    </source>
</reference>
<sequence length="136" mass="14895">MYFGNVSILLHCKIEFLPGKAVFENDGAIQRQAQSILIFVQFVVGLPEESSTPGILSGDRCTQCMGVSGGQREVTEHKQQVIAKMLLQILDHPISFTAIGTFIVAKFDQGDLGMRTSLAMVVGTYRDFESGHLITC</sequence>